<comment type="caution">
    <text evidence="1">The sequence shown here is derived from an EMBL/GenBank/DDBJ whole genome shotgun (WGS) entry which is preliminary data.</text>
</comment>
<keyword evidence="2" id="KW-1185">Reference proteome</keyword>
<proteinExistence type="predicted"/>
<evidence type="ECO:0000313" key="2">
    <source>
        <dbReference type="Proteomes" id="UP001266305"/>
    </source>
</evidence>
<evidence type="ECO:0000313" key="1">
    <source>
        <dbReference type="EMBL" id="KAK2092516.1"/>
    </source>
</evidence>
<organism evidence="1 2">
    <name type="scientific">Saguinus oedipus</name>
    <name type="common">Cotton-top tamarin</name>
    <name type="synonym">Oedipomidas oedipus</name>
    <dbReference type="NCBI Taxonomy" id="9490"/>
    <lineage>
        <taxon>Eukaryota</taxon>
        <taxon>Metazoa</taxon>
        <taxon>Chordata</taxon>
        <taxon>Craniata</taxon>
        <taxon>Vertebrata</taxon>
        <taxon>Euteleostomi</taxon>
        <taxon>Mammalia</taxon>
        <taxon>Eutheria</taxon>
        <taxon>Euarchontoglires</taxon>
        <taxon>Primates</taxon>
        <taxon>Haplorrhini</taxon>
        <taxon>Platyrrhini</taxon>
        <taxon>Cebidae</taxon>
        <taxon>Callitrichinae</taxon>
        <taxon>Saguinus</taxon>
    </lineage>
</organism>
<name>A0ABQ9U637_SAGOE</name>
<sequence length="66" mass="7449">MRHQLEDEVEDQLPKAEELIYRSALIKTEKELVRTGNENEVGDGGYGRSVAAAREEDVYDGVRILS</sequence>
<accession>A0ABQ9U637</accession>
<reference evidence="1 2" key="1">
    <citation type="submission" date="2023-05" db="EMBL/GenBank/DDBJ databases">
        <title>B98-5 Cell Line De Novo Hybrid Assembly: An Optical Mapping Approach.</title>
        <authorList>
            <person name="Kananen K."/>
            <person name="Auerbach J.A."/>
            <person name="Kautto E."/>
            <person name="Blachly J.S."/>
        </authorList>
    </citation>
    <scope>NUCLEOTIDE SEQUENCE [LARGE SCALE GENOMIC DNA]</scope>
    <source>
        <strain evidence="1">B95-8</strain>
        <tissue evidence="1">Cell line</tissue>
    </source>
</reference>
<protein>
    <submittedName>
        <fullName evidence="1">Uncharacterized protein</fullName>
    </submittedName>
</protein>
<gene>
    <name evidence="1" type="ORF">P7K49_029044</name>
</gene>
<dbReference type="EMBL" id="JASSZA010000015">
    <property type="protein sequence ID" value="KAK2092516.1"/>
    <property type="molecule type" value="Genomic_DNA"/>
</dbReference>
<dbReference type="Proteomes" id="UP001266305">
    <property type="component" value="Unassembled WGS sequence"/>
</dbReference>